<evidence type="ECO:0000313" key="2">
    <source>
        <dbReference type="EMBL" id="NMH99411.1"/>
    </source>
</evidence>
<dbReference type="EMBL" id="JAAXLA010000036">
    <property type="protein sequence ID" value="NMH99411.1"/>
    <property type="molecule type" value="Genomic_DNA"/>
</dbReference>
<sequence length="155" mass="17279">MASDPLAVITRYYDGCSTGDVDLMLETLHPDVVHYFLAPNVGSAPVAGAEHLARYWRKVARMIGARWVVDHCLAGPDEAVIEWTMFWRPPEAGERVATRGAEWFTFTGGLIREIRSYYQQQPQTTELDGFPYAERGYSIAAAEHSALHPAPGVTR</sequence>
<accession>A0ABX1SCW2</accession>
<reference evidence="2 3" key="1">
    <citation type="submission" date="2020-04" db="EMBL/GenBank/DDBJ databases">
        <authorList>
            <person name="Klaysubun C."/>
            <person name="Duangmal K."/>
            <person name="Lipun K."/>
        </authorList>
    </citation>
    <scope>NUCLEOTIDE SEQUENCE [LARGE SCALE GENOMIC DNA]</scope>
    <source>
        <strain evidence="2 3">K10HN5</strain>
    </source>
</reference>
<organism evidence="2 3">
    <name type="scientific">Pseudonocardia acidicola</name>
    <dbReference type="NCBI Taxonomy" id="2724939"/>
    <lineage>
        <taxon>Bacteria</taxon>
        <taxon>Bacillati</taxon>
        <taxon>Actinomycetota</taxon>
        <taxon>Actinomycetes</taxon>
        <taxon>Pseudonocardiales</taxon>
        <taxon>Pseudonocardiaceae</taxon>
        <taxon>Pseudonocardia</taxon>
    </lineage>
</organism>
<dbReference type="Gene3D" id="3.10.450.50">
    <property type="match status" value="1"/>
</dbReference>
<keyword evidence="3" id="KW-1185">Reference proteome</keyword>
<proteinExistence type="predicted"/>
<protein>
    <submittedName>
        <fullName evidence="2">Nuclear transport factor 2 family protein</fullName>
    </submittedName>
</protein>
<dbReference type="Pfam" id="PF12680">
    <property type="entry name" value="SnoaL_2"/>
    <property type="match status" value="1"/>
</dbReference>
<dbReference type="RefSeq" id="WP_169382900.1">
    <property type="nucleotide sequence ID" value="NZ_JAAXLA010000036.1"/>
</dbReference>
<evidence type="ECO:0000313" key="3">
    <source>
        <dbReference type="Proteomes" id="UP000820669"/>
    </source>
</evidence>
<dbReference type="InterPro" id="IPR037401">
    <property type="entry name" value="SnoaL-like"/>
</dbReference>
<evidence type="ECO:0000259" key="1">
    <source>
        <dbReference type="Pfam" id="PF12680"/>
    </source>
</evidence>
<feature type="domain" description="SnoaL-like" evidence="1">
    <location>
        <begin position="9"/>
        <end position="113"/>
    </location>
</feature>
<gene>
    <name evidence="2" type="ORF">HF526_19135</name>
</gene>
<dbReference type="InterPro" id="IPR032710">
    <property type="entry name" value="NTF2-like_dom_sf"/>
</dbReference>
<dbReference type="SUPFAM" id="SSF54427">
    <property type="entry name" value="NTF2-like"/>
    <property type="match status" value="1"/>
</dbReference>
<comment type="caution">
    <text evidence="2">The sequence shown here is derived from an EMBL/GenBank/DDBJ whole genome shotgun (WGS) entry which is preliminary data.</text>
</comment>
<dbReference type="Proteomes" id="UP000820669">
    <property type="component" value="Unassembled WGS sequence"/>
</dbReference>
<name>A0ABX1SCW2_9PSEU</name>